<dbReference type="GO" id="GO:0006887">
    <property type="term" value="P:exocytosis"/>
    <property type="evidence" value="ECO:0007669"/>
    <property type="project" value="UniProtKB-KW"/>
</dbReference>
<dbReference type="GO" id="GO:0090729">
    <property type="term" value="F:toxin activity"/>
    <property type="evidence" value="ECO:0007669"/>
    <property type="project" value="UniProtKB-KW"/>
</dbReference>
<keyword evidence="10 12" id="KW-0040">ANK repeat</keyword>
<dbReference type="GO" id="GO:0044218">
    <property type="term" value="C:other organism cell membrane"/>
    <property type="evidence" value="ECO:0007669"/>
    <property type="project" value="UniProtKB-KW"/>
</dbReference>
<dbReference type="Proteomes" id="UP000499080">
    <property type="component" value="Unassembled WGS sequence"/>
</dbReference>
<dbReference type="PANTHER" id="PTHR24171">
    <property type="entry name" value="ANKYRIN REPEAT DOMAIN-CONTAINING PROTEIN 39-RELATED"/>
    <property type="match status" value="1"/>
</dbReference>
<keyword evidence="11" id="KW-0472">Membrane</keyword>
<evidence type="ECO:0000256" key="5">
    <source>
        <dbReference type="ARBA" id="ARBA00022537"/>
    </source>
</evidence>
<dbReference type="Pfam" id="PF13637">
    <property type="entry name" value="Ank_4"/>
    <property type="match status" value="1"/>
</dbReference>
<evidence type="ECO:0000313" key="13">
    <source>
        <dbReference type="EMBL" id="GBL62317.1"/>
    </source>
</evidence>
<keyword evidence="6" id="KW-0800">Toxin</keyword>
<organism evidence="13 14">
    <name type="scientific">Araneus ventricosus</name>
    <name type="common">Orbweaver spider</name>
    <name type="synonym">Epeira ventricosa</name>
    <dbReference type="NCBI Taxonomy" id="182803"/>
    <lineage>
        <taxon>Eukaryota</taxon>
        <taxon>Metazoa</taxon>
        <taxon>Ecdysozoa</taxon>
        <taxon>Arthropoda</taxon>
        <taxon>Chelicerata</taxon>
        <taxon>Arachnida</taxon>
        <taxon>Araneae</taxon>
        <taxon>Araneomorphae</taxon>
        <taxon>Entelegynae</taxon>
        <taxon>Araneoidea</taxon>
        <taxon>Araneidae</taxon>
        <taxon>Araneus</taxon>
    </lineage>
</organism>
<keyword evidence="9" id="KW-0638">Presynaptic neurotoxin</keyword>
<evidence type="ECO:0000256" key="8">
    <source>
        <dbReference type="ARBA" id="ARBA00022737"/>
    </source>
</evidence>
<keyword evidence="8" id="KW-0677">Repeat</keyword>
<dbReference type="GO" id="GO:0005576">
    <property type="term" value="C:extracellular region"/>
    <property type="evidence" value="ECO:0007669"/>
    <property type="project" value="UniProtKB-SubCell"/>
</dbReference>
<keyword evidence="3" id="KW-0268">Exocytosis</keyword>
<dbReference type="SUPFAM" id="SSF48403">
    <property type="entry name" value="Ankyrin repeat"/>
    <property type="match status" value="1"/>
</dbReference>
<feature type="repeat" description="ANK" evidence="12">
    <location>
        <begin position="344"/>
        <end position="366"/>
    </location>
</feature>
<keyword evidence="7" id="KW-0528">Neurotoxin</keyword>
<dbReference type="PROSITE" id="PS50088">
    <property type="entry name" value="ANK_REPEAT"/>
    <property type="match status" value="1"/>
</dbReference>
<evidence type="ECO:0000256" key="3">
    <source>
        <dbReference type="ARBA" id="ARBA00022483"/>
    </source>
</evidence>
<evidence type="ECO:0000256" key="11">
    <source>
        <dbReference type="ARBA" id="ARBA00023298"/>
    </source>
</evidence>
<evidence type="ECO:0000256" key="1">
    <source>
        <dbReference type="ARBA" id="ARBA00004175"/>
    </source>
</evidence>
<evidence type="ECO:0000256" key="12">
    <source>
        <dbReference type="PROSITE-ProRule" id="PRU00023"/>
    </source>
</evidence>
<evidence type="ECO:0000313" key="14">
    <source>
        <dbReference type="Proteomes" id="UP000499080"/>
    </source>
</evidence>
<keyword evidence="5" id="KW-1052">Target cell membrane</keyword>
<dbReference type="SMART" id="SM00248">
    <property type="entry name" value="ANK"/>
    <property type="match status" value="2"/>
</dbReference>
<keyword evidence="11" id="KW-1053">Target membrane</keyword>
<evidence type="ECO:0000256" key="7">
    <source>
        <dbReference type="ARBA" id="ARBA00022699"/>
    </source>
</evidence>
<dbReference type="PROSITE" id="PS50297">
    <property type="entry name" value="ANK_REP_REGION"/>
    <property type="match status" value="1"/>
</dbReference>
<evidence type="ECO:0000256" key="6">
    <source>
        <dbReference type="ARBA" id="ARBA00022656"/>
    </source>
</evidence>
<comment type="caution">
    <text evidence="13">The sequence shown here is derived from an EMBL/GenBank/DDBJ whole genome shotgun (WGS) entry which is preliminary data.</text>
</comment>
<reference evidence="13 14" key="1">
    <citation type="journal article" date="2019" name="Sci. Rep.">
        <title>Orb-weaving spider Araneus ventricosus genome elucidates the spidroin gene catalogue.</title>
        <authorList>
            <person name="Kono N."/>
            <person name="Nakamura H."/>
            <person name="Ohtoshi R."/>
            <person name="Moran D.A.P."/>
            <person name="Shinohara A."/>
            <person name="Yoshida Y."/>
            <person name="Fujiwara M."/>
            <person name="Mori M."/>
            <person name="Tomita M."/>
            <person name="Arakawa K."/>
        </authorList>
    </citation>
    <scope>NUCLEOTIDE SEQUENCE [LARGE SCALE GENOMIC DNA]</scope>
</reference>
<evidence type="ECO:0000256" key="9">
    <source>
        <dbReference type="ARBA" id="ARBA00023028"/>
    </source>
</evidence>
<keyword evidence="14" id="KW-1185">Reference proteome</keyword>
<protein>
    <submittedName>
        <fullName evidence="13">Uncharacterized protein</fullName>
    </submittedName>
</protein>
<dbReference type="InterPro" id="IPR036770">
    <property type="entry name" value="Ankyrin_rpt-contain_sf"/>
</dbReference>
<name>A0A4Y1ZQR5_ARAVE</name>
<dbReference type="OrthoDB" id="6436694at2759"/>
<keyword evidence="4" id="KW-0964">Secreted</keyword>
<dbReference type="EMBL" id="BGPR01227532">
    <property type="protein sequence ID" value="GBL62317.1"/>
    <property type="molecule type" value="Genomic_DNA"/>
</dbReference>
<dbReference type="InterPro" id="IPR002110">
    <property type="entry name" value="Ankyrin_rpt"/>
</dbReference>
<accession>A0A4Y1ZQR5</accession>
<sequence>MILFEQMHYLIQKGKERFGNLKQAFRHNAVHYFDLYVISKDCSGHVVRKMADAIANLPSEVSSVKTEQIGKLFAELLKRVFIRKCPSKYGEVNYIIWKIVVFLLFELGCAKWIEEFSNIINQNTNRKARLPKSNHNLTENLLTSKLSQLKEAFIDFDLKDGTSSVDFSSFESNKELQAVTEMLVLDILCILKSSCCRNPFFLDSDYPLLTGKNLRNHLAHGNDLIDVCLEESSAQLLINAKKCLTAVLPKNDKKMDRVIKCDYIKLESSIYYDLQIISNQRKLFVALGEGNVKDIEESVNGGADVYGKDYISSTCLHFAVKATDIAALKWILKQGLSINSENIAGETLLHIAAKFNRTEVMRYLVEQEHMSLVVSCHSFKFYLKVIYLPK</sequence>
<evidence type="ECO:0000256" key="2">
    <source>
        <dbReference type="ARBA" id="ARBA00004613"/>
    </source>
</evidence>
<dbReference type="AlphaFoldDB" id="A0A4Y1ZQR5"/>
<evidence type="ECO:0000256" key="4">
    <source>
        <dbReference type="ARBA" id="ARBA00022525"/>
    </source>
</evidence>
<evidence type="ECO:0000256" key="10">
    <source>
        <dbReference type="ARBA" id="ARBA00023043"/>
    </source>
</evidence>
<gene>
    <name evidence="13" type="ORF">AVEN_98642_1</name>
</gene>
<proteinExistence type="predicted"/>
<comment type="subcellular location">
    <subcellularLocation>
        <location evidence="2">Secreted</location>
    </subcellularLocation>
    <subcellularLocation>
        <location evidence="1">Target cell membrane</location>
    </subcellularLocation>
</comment>
<dbReference type="PANTHER" id="PTHR24171:SF9">
    <property type="entry name" value="ANKYRIN REPEAT DOMAIN-CONTAINING PROTEIN 39"/>
    <property type="match status" value="1"/>
</dbReference>
<dbReference type="GO" id="GO:0044231">
    <property type="term" value="C:host cell presynaptic membrane"/>
    <property type="evidence" value="ECO:0007669"/>
    <property type="project" value="UniProtKB-KW"/>
</dbReference>
<dbReference type="Gene3D" id="1.25.40.20">
    <property type="entry name" value="Ankyrin repeat-containing domain"/>
    <property type="match status" value="1"/>
</dbReference>